<dbReference type="SUPFAM" id="SSF55874">
    <property type="entry name" value="ATPase domain of HSP90 chaperone/DNA topoisomerase II/histidine kinase"/>
    <property type="match status" value="1"/>
</dbReference>
<dbReference type="InterPro" id="IPR050351">
    <property type="entry name" value="BphY/WalK/GraS-like"/>
</dbReference>
<dbReference type="Gene3D" id="3.30.565.10">
    <property type="entry name" value="Histidine kinase-like ATPase, C-terminal domain"/>
    <property type="match status" value="1"/>
</dbReference>
<dbReference type="InterPro" id="IPR003594">
    <property type="entry name" value="HATPase_dom"/>
</dbReference>
<dbReference type="EC" id="2.7.13.3" evidence="2"/>
<evidence type="ECO:0000256" key="8">
    <source>
        <dbReference type="ARBA" id="ARBA00023012"/>
    </source>
</evidence>
<protein>
    <recommendedName>
        <fullName evidence="2">histidine kinase</fullName>
        <ecNumber evidence="2">2.7.13.3</ecNumber>
    </recommendedName>
</protein>
<dbReference type="InterPro" id="IPR036097">
    <property type="entry name" value="HisK_dim/P_sf"/>
</dbReference>
<evidence type="ECO:0000256" key="4">
    <source>
        <dbReference type="ARBA" id="ARBA00022679"/>
    </source>
</evidence>
<dbReference type="PANTHER" id="PTHR42878:SF7">
    <property type="entry name" value="SENSOR HISTIDINE KINASE GLRK"/>
    <property type="match status" value="1"/>
</dbReference>
<dbReference type="KEGG" id="stha:NCTC11429_03970"/>
<keyword evidence="3" id="KW-0597">Phosphoprotein</keyword>
<organism evidence="10 11">
    <name type="scientific">Sphingobacterium thalpophilum</name>
    <dbReference type="NCBI Taxonomy" id="259"/>
    <lineage>
        <taxon>Bacteria</taxon>
        <taxon>Pseudomonadati</taxon>
        <taxon>Bacteroidota</taxon>
        <taxon>Sphingobacteriia</taxon>
        <taxon>Sphingobacteriales</taxon>
        <taxon>Sphingobacteriaceae</taxon>
        <taxon>Sphingobacterium</taxon>
    </lineage>
</organism>
<dbReference type="InterPro" id="IPR003661">
    <property type="entry name" value="HisK_dim/P_dom"/>
</dbReference>
<evidence type="ECO:0000256" key="7">
    <source>
        <dbReference type="ARBA" id="ARBA00022840"/>
    </source>
</evidence>
<accession>A0A4U9W0A0</accession>
<dbReference type="RefSeq" id="WP_028070834.1">
    <property type="nucleotide sequence ID" value="NZ_CP158797.1"/>
</dbReference>
<gene>
    <name evidence="10" type="primary">walK_2</name>
    <name evidence="10" type="ORF">NCTC11429_03970</name>
</gene>
<evidence type="ECO:0000259" key="9">
    <source>
        <dbReference type="PROSITE" id="PS50109"/>
    </source>
</evidence>
<dbReference type="STRING" id="1123265.GCA_000686625_04182"/>
<dbReference type="CDD" id="cd00082">
    <property type="entry name" value="HisKA"/>
    <property type="match status" value="1"/>
</dbReference>
<dbReference type="GO" id="GO:0000155">
    <property type="term" value="F:phosphorelay sensor kinase activity"/>
    <property type="evidence" value="ECO:0007669"/>
    <property type="project" value="InterPro"/>
</dbReference>
<comment type="catalytic activity">
    <reaction evidence="1">
        <text>ATP + protein L-histidine = ADP + protein N-phospho-L-histidine.</text>
        <dbReference type="EC" id="2.7.13.3"/>
    </reaction>
</comment>
<dbReference type="PRINTS" id="PR00344">
    <property type="entry name" value="BCTRLSENSOR"/>
</dbReference>
<dbReference type="InterPro" id="IPR036890">
    <property type="entry name" value="HATPase_C_sf"/>
</dbReference>
<dbReference type="GO" id="GO:0007234">
    <property type="term" value="P:osmosensory signaling via phosphorelay pathway"/>
    <property type="evidence" value="ECO:0007669"/>
    <property type="project" value="TreeGrafter"/>
</dbReference>
<dbReference type="GO" id="GO:0030295">
    <property type="term" value="F:protein kinase activator activity"/>
    <property type="evidence" value="ECO:0007669"/>
    <property type="project" value="TreeGrafter"/>
</dbReference>
<proteinExistence type="predicted"/>
<evidence type="ECO:0000256" key="5">
    <source>
        <dbReference type="ARBA" id="ARBA00022741"/>
    </source>
</evidence>
<dbReference type="SUPFAM" id="SSF47384">
    <property type="entry name" value="Homodimeric domain of signal transducing histidine kinase"/>
    <property type="match status" value="1"/>
</dbReference>
<dbReference type="SMART" id="SM00387">
    <property type="entry name" value="HATPase_c"/>
    <property type="match status" value="1"/>
</dbReference>
<evidence type="ECO:0000256" key="3">
    <source>
        <dbReference type="ARBA" id="ARBA00022553"/>
    </source>
</evidence>
<keyword evidence="7" id="KW-0067">ATP-binding</keyword>
<dbReference type="GO" id="GO:0000156">
    <property type="term" value="F:phosphorelay response regulator activity"/>
    <property type="evidence" value="ECO:0007669"/>
    <property type="project" value="TreeGrafter"/>
</dbReference>
<dbReference type="AlphaFoldDB" id="A0A4U9W0A0"/>
<evidence type="ECO:0000313" key="11">
    <source>
        <dbReference type="Proteomes" id="UP000308196"/>
    </source>
</evidence>
<keyword evidence="5" id="KW-0547">Nucleotide-binding</keyword>
<dbReference type="InterPro" id="IPR005467">
    <property type="entry name" value="His_kinase_dom"/>
</dbReference>
<dbReference type="PANTHER" id="PTHR42878">
    <property type="entry name" value="TWO-COMPONENT HISTIDINE KINASE"/>
    <property type="match status" value="1"/>
</dbReference>
<evidence type="ECO:0000313" key="10">
    <source>
        <dbReference type="EMBL" id="VTR49874.1"/>
    </source>
</evidence>
<dbReference type="PROSITE" id="PS50109">
    <property type="entry name" value="HIS_KIN"/>
    <property type="match status" value="1"/>
</dbReference>
<dbReference type="InterPro" id="IPR004358">
    <property type="entry name" value="Sig_transdc_His_kin-like_C"/>
</dbReference>
<dbReference type="Gene3D" id="1.10.287.130">
    <property type="match status" value="1"/>
</dbReference>
<dbReference type="GeneID" id="78464593"/>
<dbReference type="GO" id="GO:0005524">
    <property type="term" value="F:ATP binding"/>
    <property type="evidence" value="ECO:0007669"/>
    <property type="project" value="UniProtKB-KW"/>
</dbReference>
<dbReference type="Gene3D" id="3.30.450.20">
    <property type="entry name" value="PAS domain"/>
    <property type="match status" value="1"/>
</dbReference>
<evidence type="ECO:0000256" key="1">
    <source>
        <dbReference type="ARBA" id="ARBA00000085"/>
    </source>
</evidence>
<dbReference type="EMBL" id="LR590484">
    <property type="protein sequence ID" value="VTR49874.1"/>
    <property type="molecule type" value="Genomic_DNA"/>
</dbReference>
<keyword evidence="4 10" id="KW-0808">Transferase</keyword>
<evidence type="ECO:0000256" key="6">
    <source>
        <dbReference type="ARBA" id="ARBA00022777"/>
    </source>
</evidence>
<dbReference type="CDD" id="cd00075">
    <property type="entry name" value="HATPase"/>
    <property type="match status" value="1"/>
</dbReference>
<name>A0A4U9W0A0_9SPHI</name>
<sequence>MQRSHPDAPLYLEALKEIPLATAIYDNVNLNIGFANSKMLDIWRIGEEILDNPFTEVFPGFTQDGFATILTNVWDTGITYRASDAPVYIYNGDLKFKRYFNFEYKPLIDQRGRTYSILHTASDVTDKIQSLQASGQQEDERHPDSNLQMITHTLSHDAKNPLALAKIGVSVLKEHLEMSPGRRLELYEVINQSLENINDIIDKTVELSLAPSYKLQKQLVRLDHALAAWCREAKMLHHSPHTQIVFGDLFPIFSDPHAIYQIFTNLVNNAIKYSSCNKKAQLYIRSERTNNGTVYFIKDNGIGIPQHELENIHLERQRGSNSEKYKGKGLGLFIVKELVNRIGAQFTIFSKEQQGTEVRLFFPN</sequence>
<dbReference type="Pfam" id="PF02518">
    <property type="entry name" value="HATPase_c"/>
    <property type="match status" value="1"/>
</dbReference>
<evidence type="ECO:0000256" key="2">
    <source>
        <dbReference type="ARBA" id="ARBA00012438"/>
    </source>
</evidence>
<feature type="domain" description="Histidine kinase" evidence="9">
    <location>
        <begin position="153"/>
        <end position="364"/>
    </location>
</feature>
<keyword evidence="6 10" id="KW-0418">Kinase</keyword>
<dbReference type="Proteomes" id="UP000308196">
    <property type="component" value="Chromosome"/>
</dbReference>
<keyword evidence="8" id="KW-0902">Two-component regulatory system</keyword>
<reference evidence="10 11" key="1">
    <citation type="submission" date="2019-05" db="EMBL/GenBank/DDBJ databases">
        <authorList>
            <consortium name="Pathogen Informatics"/>
        </authorList>
    </citation>
    <scope>NUCLEOTIDE SEQUENCE [LARGE SCALE GENOMIC DNA]</scope>
    <source>
        <strain evidence="10 11">NCTC11429</strain>
    </source>
</reference>